<dbReference type="VEuPathDB" id="FungiDB:SCHCODRAFT_02612010"/>
<evidence type="ECO:0000256" key="4">
    <source>
        <dbReference type="SAM" id="Phobius"/>
    </source>
</evidence>
<dbReference type="RefSeq" id="XP_003037228.1">
    <property type="nucleotide sequence ID" value="XM_003037182.1"/>
</dbReference>
<dbReference type="InterPro" id="IPR021765">
    <property type="entry name" value="UstYa-like"/>
</dbReference>
<proteinExistence type="inferred from homology"/>
<keyword evidence="6" id="KW-1185">Reference proteome</keyword>
<dbReference type="PANTHER" id="PTHR33365">
    <property type="entry name" value="YALI0B05434P"/>
    <property type="match status" value="1"/>
</dbReference>
<dbReference type="GeneID" id="9589889"/>
<sequence length="208" mass="23854">MAGNESKKRPLPVDKLALALLVSLAFSLAVLLRYHERTKDQDDPVYTFRGWDYPETWDIGPLEEVHMPYENTVHYALDTPAGIEQWQTLLPPGGGMLYLGPDKRPFSISVFHQLRCLDILRAELVVQFQHADEPPPERQSPLVNHCMNYIRQTVLCRADLTMESIRGLNYSTSTVSDVTHVCQDHAAVFRAAEDNWREYQRSTWLKAS</sequence>
<evidence type="ECO:0000256" key="3">
    <source>
        <dbReference type="ARBA" id="ARBA00035112"/>
    </source>
</evidence>
<keyword evidence="2" id="KW-0560">Oxidoreductase</keyword>
<dbReference type="KEGG" id="scm:SCHCO_02612010"/>
<feature type="transmembrane region" description="Helical" evidence="4">
    <location>
        <begin position="16"/>
        <end position="34"/>
    </location>
</feature>
<dbReference type="eggNOG" id="ENOG502SVIZ">
    <property type="taxonomic scope" value="Eukaryota"/>
</dbReference>
<evidence type="ECO:0000256" key="1">
    <source>
        <dbReference type="ARBA" id="ARBA00004685"/>
    </source>
</evidence>
<protein>
    <recommendedName>
        <fullName evidence="7">Oxidase ustYa</fullName>
    </recommendedName>
</protein>
<accession>D8PPA9</accession>
<comment type="pathway">
    <text evidence="1">Mycotoxin biosynthesis.</text>
</comment>
<dbReference type="EMBL" id="GL377302">
    <property type="protein sequence ID" value="EFJ02326.1"/>
    <property type="molecule type" value="Genomic_DNA"/>
</dbReference>
<keyword evidence="4" id="KW-0812">Transmembrane</keyword>
<evidence type="ECO:0008006" key="7">
    <source>
        <dbReference type="Google" id="ProtNLM"/>
    </source>
</evidence>
<name>D8PPA9_SCHCM</name>
<dbReference type="PANTHER" id="PTHR33365:SF11">
    <property type="entry name" value="TAT PATHWAY SIGNAL SEQUENCE"/>
    <property type="match status" value="1"/>
</dbReference>
<dbReference type="AlphaFoldDB" id="D8PPA9"/>
<dbReference type="InParanoid" id="D8PPA9"/>
<dbReference type="Pfam" id="PF11807">
    <property type="entry name" value="UstYa"/>
    <property type="match status" value="1"/>
</dbReference>
<evidence type="ECO:0000313" key="6">
    <source>
        <dbReference type="Proteomes" id="UP000007431"/>
    </source>
</evidence>
<organism evidence="6">
    <name type="scientific">Schizophyllum commune (strain H4-8 / FGSC 9210)</name>
    <name type="common">Split gill fungus</name>
    <dbReference type="NCBI Taxonomy" id="578458"/>
    <lineage>
        <taxon>Eukaryota</taxon>
        <taxon>Fungi</taxon>
        <taxon>Dikarya</taxon>
        <taxon>Basidiomycota</taxon>
        <taxon>Agaricomycotina</taxon>
        <taxon>Agaricomycetes</taxon>
        <taxon>Agaricomycetidae</taxon>
        <taxon>Agaricales</taxon>
        <taxon>Schizophyllaceae</taxon>
        <taxon>Schizophyllum</taxon>
    </lineage>
</organism>
<dbReference type="HOGENOM" id="CLU_042941_8_1_1"/>
<evidence type="ECO:0000256" key="2">
    <source>
        <dbReference type="ARBA" id="ARBA00023002"/>
    </source>
</evidence>
<keyword evidence="4" id="KW-0472">Membrane</keyword>
<comment type="similarity">
    <text evidence="3">Belongs to the ustYa family.</text>
</comment>
<dbReference type="OMA" id="LGISEWD"/>
<dbReference type="Proteomes" id="UP000007431">
    <property type="component" value="Unassembled WGS sequence"/>
</dbReference>
<dbReference type="OrthoDB" id="3687641at2759"/>
<keyword evidence="4" id="KW-1133">Transmembrane helix</keyword>
<dbReference type="GO" id="GO:0043386">
    <property type="term" value="P:mycotoxin biosynthetic process"/>
    <property type="evidence" value="ECO:0007669"/>
    <property type="project" value="InterPro"/>
</dbReference>
<gene>
    <name evidence="5" type="ORF">SCHCODRAFT_64341</name>
</gene>
<dbReference type="GO" id="GO:0016491">
    <property type="term" value="F:oxidoreductase activity"/>
    <property type="evidence" value="ECO:0007669"/>
    <property type="project" value="UniProtKB-KW"/>
</dbReference>
<evidence type="ECO:0000313" key="5">
    <source>
        <dbReference type="EMBL" id="EFJ02326.1"/>
    </source>
</evidence>
<reference evidence="5 6" key="1">
    <citation type="journal article" date="2010" name="Nat. Biotechnol.">
        <title>Genome sequence of the model mushroom Schizophyllum commune.</title>
        <authorList>
            <person name="Ohm R.A."/>
            <person name="de Jong J.F."/>
            <person name="Lugones L.G."/>
            <person name="Aerts A."/>
            <person name="Kothe E."/>
            <person name="Stajich J.E."/>
            <person name="de Vries R.P."/>
            <person name="Record E."/>
            <person name="Levasseur A."/>
            <person name="Baker S.E."/>
            <person name="Bartholomew K.A."/>
            <person name="Coutinho P.M."/>
            <person name="Erdmann S."/>
            <person name="Fowler T.J."/>
            <person name="Gathman A.C."/>
            <person name="Lombard V."/>
            <person name="Henrissat B."/>
            <person name="Knabe N."/>
            <person name="Kuees U."/>
            <person name="Lilly W.W."/>
            <person name="Lindquist E."/>
            <person name="Lucas S."/>
            <person name="Magnuson J.K."/>
            <person name="Piumi F."/>
            <person name="Raudaskoski M."/>
            <person name="Salamov A."/>
            <person name="Schmutz J."/>
            <person name="Schwarze F.W.M.R."/>
            <person name="vanKuyk P.A."/>
            <person name="Horton J.S."/>
            <person name="Grigoriev I.V."/>
            <person name="Woesten H.A.B."/>
        </authorList>
    </citation>
    <scope>NUCLEOTIDE SEQUENCE [LARGE SCALE GENOMIC DNA]</scope>
    <source>
        <strain evidence="6">H4-8 / FGSC 9210</strain>
    </source>
</reference>